<dbReference type="InterPro" id="IPR036390">
    <property type="entry name" value="WH_DNA-bd_sf"/>
</dbReference>
<evidence type="ECO:0000313" key="1">
    <source>
        <dbReference type="EMBL" id="WWQ60366.1"/>
    </source>
</evidence>
<protein>
    <recommendedName>
        <fullName evidence="3">Transcription regulator PadR N-terminal domain-containing protein</fullName>
    </recommendedName>
</protein>
<sequence length="83" mass="9473">MFKGLESLRDTPKSILELQLETKISPSAFYGTVIPMLKELGLIDETYEPGRHNTVKRVIKITEKGRKLLKTLMEIWVIAEASQ</sequence>
<dbReference type="EMBL" id="CP146016">
    <property type="protein sequence ID" value="WWQ60366.1"/>
    <property type="molecule type" value="Genomic_DNA"/>
</dbReference>
<accession>A0AAX4L1T0</accession>
<dbReference type="Proteomes" id="UP001432202">
    <property type="component" value="Chromosome"/>
</dbReference>
<name>A0AAX4L1T0_9CREN</name>
<reference evidence="1 2" key="1">
    <citation type="submission" date="2024-02" db="EMBL/GenBank/DDBJ databases">
        <title>STSV induces naive adaptation in Sulfolobus.</title>
        <authorList>
            <person name="Xiang X."/>
            <person name="Song M."/>
        </authorList>
    </citation>
    <scope>NUCLEOTIDE SEQUENCE [LARGE SCALE GENOMIC DNA]</scope>
    <source>
        <strain evidence="1 2">RT2</strain>
    </source>
</reference>
<evidence type="ECO:0000313" key="2">
    <source>
        <dbReference type="Proteomes" id="UP001432202"/>
    </source>
</evidence>
<dbReference type="AlphaFoldDB" id="A0AAX4L1T0"/>
<dbReference type="SUPFAM" id="SSF46785">
    <property type="entry name" value="Winged helix' DNA-binding domain"/>
    <property type="match status" value="1"/>
</dbReference>
<organism evidence="1 2">
    <name type="scientific">Sulfolobus tengchongensis</name>
    <dbReference type="NCBI Taxonomy" id="207809"/>
    <lineage>
        <taxon>Archaea</taxon>
        <taxon>Thermoproteota</taxon>
        <taxon>Thermoprotei</taxon>
        <taxon>Sulfolobales</taxon>
        <taxon>Sulfolobaceae</taxon>
        <taxon>Sulfolobus</taxon>
    </lineage>
</organism>
<dbReference type="RefSeq" id="WP_338601021.1">
    <property type="nucleotide sequence ID" value="NZ_CP146016.1"/>
</dbReference>
<dbReference type="InterPro" id="IPR036388">
    <property type="entry name" value="WH-like_DNA-bd_sf"/>
</dbReference>
<proteinExistence type="predicted"/>
<gene>
    <name evidence="1" type="ORF">V6M85_13145</name>
</gene>
<dbReference type="Gene3D" id="1.10.10.10">
    <property type="entry name" value="Winged helix-like DNA-binding domain superfamily/Winged helix DNA-binding domain"/>
    <property type="match status" value="1"/>
</dbReference>
<evidence type="ECO:0008006" key="3">
    <source>
        <dbReference type="Google" id="ProtNLM"/>
    </source>
</evidence>
<dbReference type="GeneID" id="89337732"/>
<keyword evidence="2" id="KW-1185">Reference proteome</keyword>